<dbReference type="Proteomes" id="UP000019462">
    <property type="component" value="Unassembled WGS sequence"/>
</dbReference>
<dbReference type="PANTHER" id="PTHR14024">
    <property type="entry name" value="PERILIPIN"/>
    <property type="match status" value="1"/>
</dbReference>
<keyword evidence="3" id="KW-1185">Reference proteome</keyword>
<feature type="compositionally biased region" description="Low complexity" evidence="1">
    <location>
        <begin position="475"/>
        <end position="484"/>
    </location>
</feature>
<comment type="caution">
    <text evidence="2">The sequence shown here is derived from an EMBL/GenBank/DDBJ whole genome shotgun (WGS) entry which is preliminary data.</text>
</comment>
<sequence>MAISVHRRCICQPFAPAADGASLTWAQVPPSACPKVRPDAFKGFRPPLRSNPSGHFQRVCPKSSGTAAELATVGIVVQELLDPQRVASPPPPYRLLGSISISTTLQPHPAATAPCCLKQLHTSHRQIPYQDPISAPTSRPALRSLSPVSFPSVISHHHTNLTLLIPTHSSLNLDMSAATAPAPNGITSSPSKAAFDQSAALKKIVSVPLVSDSLSFAQSTIQAHPLLATTYGYGENLVNSSLKAAQPITNRIHPQLAYVDSLALKSLDFAESKWAAPFHTNTQELFDAAKVPADHARGFVQAYTAALQKAYGERVYTPAKSAYESHIVPAYDSAHTKFDEIKSQNAYLQRATDIVKDLQANLAKTLESVSSRSKQEGDQATQKAQGISNAIFAELERVRHFAQSLPAESRKRVGPVMDTFTETYERLSKEARNPDVPASTRFLNVVKFVREQSLPALQKAIINPPSSTAQKAESVVDSAVDAAK</sequence>
<dbReference type="HOGENOM" id="CLU_044381_0_0_1"/>
<dbReference type="AlphaFoldDB" id="W3VUR7"/>
<reference evidence="2 3" key="1">
    <citation type="journal article" date="2014" name="Genome Announc.">
        <title>Genome sequence of the basidiomycetous fungus Pseudozyma aphidis DSM70725, an efficient producer of biosurfactant mannosylerythritol lipids.</title>
        <authorList>
            <person name="Lorenz S."/>
            <person name="Guenther M."/>
            <person name="Grumaz C."/>
            <person name="Rupp S."/>
            <person name="Zibek S."/>
            <person name="Sohn K."/>
        </authorList>
    </citation>
    <scope>NUCLEOTIDE SEQUENCE [LARGE SCALE GENOMIC DNA]</scope>
    <source>
        <strain evidence="3">ATCC 32657 / CBS 517.83 / DSM 70725 / JCM 10318 / NBRC 10182 / NRRL Y-7954 / St-0401</strain>
    </source>
</reference>
<accession>W3VUR7</accession>
<proteinExistence type="predicted"/>
<gene>
    <name evidence="2" type="ORF">PaG_01016</name>
</gene>
<feature type="region of interest" description="Disordered" evidence="1">
    <location>
        <begin position="465"/>
        <end position="484"/>
    </location>
</feature>
<organism evidence="2 3">
    <name type="scientific">Moesziomyces aphidis</name>
    <name type="common">Pseudozyma aphidis</name>
    <dbReference type="NCBI Taxonomy" id="84754"/>
    <lineage>
        <taxon>Eukaryota</taxon>
        <taxon>Fungi</taxon>
        <taxon>Dikarya</taxon>
        <taxon>Basidiomycota</taxon>
        <taxon>Ustilaginomycotina</taxon>
        <taxon>Ustilaginomycetes</taxon>
        <taxon>Ustilaginales</taxon>
        <taxon>Ustilaginaceae</taxon>
        <taxon>Moesziomyces</taxon>
    </lineage>
</organism>
<protein>
    <recommendedName>
        <fullName evidence="4">Lipid droplet-associated perilipin protein</fullName>
    </recommendedName>
</protein>
<evidence type="ECO:0000256" key="1">
    <source>
        <dbReference type="SAM" id="MobiDB-lite"/>
    </source>
</evidence>
<dbReference type="OrthoDB" id="376826at2759"/>
<evidence type="ECO:0000313" key="3">
    <source>
        <dbReference type="Proteomes" id="UP000019462"/>
    </source>
</evidence>
<dbReference type="PANTHER" id="PTHR14024:SF49">
    <property type="entry name" value="LIPID STORAGE DROPLETS SURFACE-BINDING PROTEIN 1"/>
    <property type="match status" value="1"/>
</dbReference>
<evidence type="ECO:0008006" key="4">
    <source>
        <dbReference type="Google" id="ProtNLM"/>
    </source>
</evidence>
<dbReference type="EMBL" id="AWNI01000005">
    <property type="protein sequence ID" value="ETS64551.1"/>
    <property type="molecule type" value="Genomic_DNA"/>
</dbReference>
<name>W3VUR7_MOEAP</name>
<evidence type="ECO:0000313" key="2">
    <source>
        <dbReference type="EMBL" id="ETS64551.1"/>
    </source>
</evidence>